<gene>
    <name evidence="2" type="ORF">EHQ64_08925</name>
</gene>
<dbReference type="Gene3D" id="3.40.630.10">
    <property type="entry name" value="Zn peptidases"/>
    <property type="match status" value="1"/>
</dbReference>
<sequence>MEEKIGVIMNLKPFSKVSNPVLFRMRVGFMLYFVFLLYLVDCSNPETDSNLPDLGKSKLSYFKEDYGSSRNSFRMISEKIKKEYSGVQTEAISVPNKLGEDLSIDSLYIPAQKSQKGLVIFTSGIHGTEAPAGTSAIRFIASELLPKFSLENTGFLFVHSLNPYGFQHFRRVSENNVDLNRNCDPNPKSLAGNNPIYPKVYDFLNPKEKVSSSFGKETFYKIQVFSKILQHGTSGFSSSVAQGQYEYPDGIFFGGHSLEINHTLISTLIDKVAKGYSSVLLIDFHTGIGARGKLHLIANKMEESEKQKHRSLFPGDEIHFHGDKKEAYAIYGNLTACTNKRLSKDQKFYAVVIEFGTINSQSISGSLESLRRVREENQGFHYGYFSEEVRAVSAKEFRELFFPSSEIWRENVLFETERAISTAIPKFQELTFKN</sequence>
<dbReference type="Pfam" id="PF10994">
    <property type="entry name" value="DUF2817"/>
    <property type="match status" value="1"/>
</dbReference>
<dbReference type="SUPFAM" id="SSF53187">
    <property type="entry name" value="Zn-dependent exopeptidases"/>
    <property type="match status" value="1"/>
</dbReference>
<organism evidence="2 3">
    <name type="scientific">Leptospira sarikeiensis</name>
    <dbReference type="NCBI Taxonomy" id="2484943"/>
    <lineage>
        <taxon>Bacteria</taxon>
        <taxon>Pseudomonadati</taxon>
        <taxon>Spirochaetota</taxon>
        <taxon>Spirochaetia</taxon>
        <taxon>Leptospirales</taxon>
        <taxon>Leptospiraceae</taxon>
        <taxon>Leptospira</taxon>
    </lineage>
</organism>
<evidence type="ECO:0000313" key="3">
    <source>
        <dbReference type="Proteomes" id="UP000297762"/>
    </source>
</evidence>
<reference evidence="2" key="1">
    <citation type="journal article" date="2019" name="PLoS Negl. Trop. Dis.">
        <title>Revisiting the worldwide diversity of Leptospira species in the environment.</title>
        <authorList>
            <person name="Vincent A.T."/>
            <person name="Schiettekatte O."/>
            <person name="Bourhy P."/>
            <person name="Veyrier F.J."/>
            <person name="Picardeau M."/>
        </authorList>
    </citation>
    <scope>NUCLEOTIDE SEQUENCE [LARGE SCALE GENOMIC DNA]</scope>
    <source>
        <strain evidence="2">201702455</strain>
    </source>
</reference>
<protein>
    <submittedName>
        <fullName evidence="2">DUF2817 domain-containing protein</fullName>
    </submittedName>
</protein>
<evidence type="ECO:0000256" key="1">
    <source>
        <dbReference type="SAM" id="Phobius"/>
    </source>
</evidence>
<keyword evidence="1" id="KW-0812">Transmembrane</keyword>
<keyword evidence="1" id="KW-0472">Membrane</keyword>
<accession>A0A4R9KB63</accession>
<name>A0A4R9KB63_9LEPT</name>
<dbReference type="AlphaFoldDB" id="A0A4R9KB63"/>
<dbReference type="RefSeq" id="WP_135649142.1">
    <property type="nucleotide sequence ID" value="NZ_RQGF01000020.1"/>
</dbReference>
<dbReference type="Proteomes" id="UP000297762">
    <property type="component" value="Unassembled WGS sequence"/>
</dbReference>
<dbReference type="OrthoDB" id="4014363at2"/>
<dbReference type="EMBL" id="RQGF01000020">
    <property type="protein sequence ID" value="TGL62054.1"/>
    <property type="molecule type" value="Genomic_DNA"/>
</dbReference>
<keyword evidence="1" id="KW-1133">Transmembrane helix</keyword>
<proteinExistence type="predicted"/>
<dbReference type="CDD" id="cd06233">
    <property type="entry name" value="M14-like"/>
    <property type="match status" value="1"/>
</dbReference>
<evidence type="ECO:0000313" key="2">
    <source>
        <dbReference type="EMBL" id="TGL62054.1"/>
    </source>
</evidence>
<feature type="transmembrane region" description="Helical" evidence="1">
    <location>
        <begin position="21"/>
        <end position="40"/>
    </location>
</feature>
<keyword evidence="3" id="KW-1185">Reference proteome</keyword>
<dbReference type="InterPro" id="IPR021259">
    <property type="entry name" value="DUF2817"/>
</dbReference>
<comment type="caution">
    <text evidence="2">The sequence shown here is derived from an EMBL/GenBank/DDBJ whole genome shotgun (WGS) entry which is preliminary data.</text>
</comment>